<evidence type="ECO:0000256" key="1">
    <source>
        <dbReference type="ARBA" id="ARBA00022729"/>
    </source>
</evidence>
<protein>
    <submittedName>
        <fullName evidence="6">Alpha/beta-hydrolase</fullName>
    </submittedName>
</protein>
<dbReference type="Gene3D" id="3.40.50.1820">
    <property type="entry name" value="alpha/beta hydrolase"/>
    <property type="match status" value="1"/>
</dbReference>
<feature type="signal peptide" evidence="3">
    <location>
        <begin position="1"/>
        <end position="18"/>
    </location>
</feature>
<evidence type="ECO:0000259" key="5">
    <source>
        <dbReference type="Pfam" id="PF03893"/>
    </source>
</evidence>
<feature type="domain" description="Mono-/di-acylglycerol lipase N-terminal" evidence="5">
    <location>
        <begin position="11"/>
        <end position="74"/>
    </location>
</feature>
<reference evidence="6" key="1">
    <citation type="journal article" date="2020" name="Stud. Mycol.">
        <title>101 Dothideomycetes genomes: a test case for predicting lifestyles and emergence of pathogens.</title>
        <authorList>
            <person name="Haridas S."/>
            <person name="Albert R."/>
            <person name="Binder M."/>
            <person name="Bloem J."/>
            <person name="Labutti K."/>
            <person name="Salamov A."/>
            <person name="Andreopoulos B."/>
            <person name="Baker S."/>
            <person name="Barry K."/>
            <person name="Bills G."/>
            <person name="Bluhm B."/>
            <person name="Cannon C."/>
            <person name="Castanera R."/>
            <person name="Culley D."/>
            <person name="Daum C."/>
            <person name="Ezra D."/>
            <person name="Gonzalez J."/>
            <person name="Henrissat B."/>
            <person name="Kuo A."/>
            <person name="Liang C."/>
            <person name="Lipzen A."/>
            <person name="Lutzoni F."/>
            <person name="Magnuson J."/>
            <person name="Mondo S."/>
            <person name="Nolan M."/>
            <person name="Ohm R."/>
            <person name="Pangilinan J."/>
            <person name="Park H.-J."/>
            <person name="Ramirez L."/>
            <person name="Alfaro M."/>
            <person name="Sun H."/>
            <person name="Tritt A."/>
            <person name="Yoshinaga Y."/>
            <person name="Zwiers L.-H."/>
            <person name="Turgeon B."/>
            <person name="Goodwin S."/>
            <person name="Spatafora J."/>
            <person name="Crous P."/>
            <person name="Grigoriev I."/>
        </authorList>
    </citation>
    <scope>NUCLEOTIDE SEQUENCE</scope>
    <source>
        <strain evidence="6">CBS 122681</strain>
    </source>
</reference>
<feature type="domain" description="Fungal lipase-type" evidence="4">
    <location>
        <begin position="102"/>
        <end position="233"/>
    </location>
</feature>
<keyword evidence="2 6" id="KW-0378">Hydrolase</keyword>
<dbReference type="InterPro" id="IPR005592">
    <property type="entry name" value="Mono/diacylglycerol_lipase_N"/>
</dbReference>
<organism evidence="6 7">
    <name type="scientific">Lophiostoma macrostomum CBS 122681</name>
    <dbReference type="NCBI Taxonomy" id="1314788"/>
    <lineage>
        <taxon>Eukaryota</taxon>
        <taxon>Fungi</taxon>
        <taxon>Dikarya</taxon>
        <taxon>Ascomycota</taxon>
        <taxon>Pezizomycotina</taxon>
        <taxon>Dothideomycetes</taxon>
        <taxon>Pleosporomycetidae</taxon>
        <taxon>Pleosporales</taxon>
        <taxon>Lophiostomataceae</taxon>
        <taxon>Lophiostoma</taxon>
    </lineage>
</organism>
<dbReference type="InterPro" id="IPR029058">
    <property type="entry name" value="AB_hydrolase_fold"/>
</dbReference>
<keyword evidence="1 3" id="KW-0732">Signal</keyword>
<dbReference type="EMBL" id="MU004356">
    <property type="protein sequence ID" value="KAF2654918.1"/>
    <property type="molecule type" value="Genomic_DNA"/>
</dbReference>
<dbReference type="GO" id="GO:0016787">
    <property type="term" value="F:hydrolase activity"/>
    <property type="evidence" value="ECO:0007669"/>
    <property type="project" value="UniProtKB-KW"/>
</dbReference>
<dbReference type="InterPro" id="IPR051299">
    <property type="entry name" value="AB_hydrolase_lip/est"/>
</dbReference>
<feature type="chain" id="PRO_5025609218" evidence="3">
    <location>
        <begin position="19"/>
        <end position="302"/>
    </location>
</feature>
<evidence type="ECO:0000259" key="4">
    <source>
        <dbReference type="Pfam" id="PF01764"/>
    </source>
</evidence>
<dbReference type="PANTHER" id="PTHR46640">
    <property type="entry name" value="TRIACYLGLYCEROL LIPASE, PUTATIVE (AFU_ORTHOLOGUE AFUA_6G06510)-RELATED"/>
    <property type="match status" value="1"/>
</dbReference>
<dbReference type="CDD" id="cd00519">
    <property type="entry name" value="Lipase_3"/>
    <property type="match status" value="1"/>
</dbReference>
<dbReference type="GO" id="GO:0016042">
    <property type="term" value="P:lipid catabolic process"/>
    <property type="evidence" value="ECO:0007669"/>
    <property type="project" value="InterPro"/>
</dbReference>
<dbReference type="OrthoDB" id="426718at2759"/>
<name>A0A6A6T7S7_9PLEO</name>
<dbReference type="InterPro" id="IPR002921">
    <property type="entry name" value="Fungal_lipase-type"/>
</dbReference>
<gene>
    <name evidence="6" type="ORF">K491DRAFT_704909</name>
</gene>
<sequence>MFSRHTFVSALLASLSTAAPLDISRRAISADVLDQLQFFSQYSAAAYCGGNNNSTGTKITCPQGNCARVEAADTNTLTEFENTLATDATGFVATDSTNSLIVVSFRGSRSVRNWLTDVEFPTVPTTICAGCDASDGFWSSWLEAQDQVVAAVSEAQKAFPSYRVVVTGHSLGGALASLGAGALRNSGVAADLYTYGSPKVGNAALATYLSGTSTGSNYRVTHKNDPVPRLPPLALGFRHVQPEYYVSSDDTTQPTTNDITVYTEAQEAQGNEGNLGIDIDAHLWYFGEISACDGSQQIEIKM</sequence>
<dbReference type="Pfam" id="PF01764">
    <property type="entry name" value="Lipase_3"/>
    <property type="match status" value="1"/>
</dbReference>
<dbReference type="AlphaFoldDB" id="A0A6A6T7S7"/>
<keyword evidence="7" id="KW-1185">Reference proteome</keyword>
<evidence type="ECO:0000256" key="3">
    <source>
        <dbReference type="SAM" id="SignalP"/>
    </source>
</evidence>
<dbReference type="Pfam" id="PF03893">
    <property type="entry name" value="Lipase3_N"/>
    <property type="match status" value="1"/>
</dbReference>
<dbReference type="SUPFAM" id="SSF53474">
    <property type="entry name" value="alpha/beta-Hydrolases"/>
    <property type="match status" value="1"/>
</dbReference>
<evidence type="ECO:0000313" key="6">
    <source>
        <dbReference type="EMBL" id="KAF2654918.1"/>
    </source>
</evidence>
<evidence type="ECO:0000256" key="2">
    <source>
        <dbReference type="ARBA" id="ARBA00022801"/>
    </source>
</evidence>
<dbReference type="PANTHER" id="PTHR46640:SF1">
    <property type="entry name" value="FUNGAL LIPASE-LIKE DOMAIN-CONTAINING PROTEIN-RELATED"/>
    <property type="match status" value="1"/>
</dbReference>
<evidence type="ECO:0000313" key="7">
    <source>
        <dbReference type="Proteomes" id="UP000799324"/>
    </source>
</evidence>
<dbReference type="Proteomes" id="UP000799324">
    <property type="component" value="Unassembled WGS sequence"/>
</dbReference>
<accession>A0A6A6T7S7</accession>
<proteinExistence type="predicted"/>